<dbReference type="PROSITE" id="PS00571">
    <property type="entry name" value="AMIDASES"/>
    <property type="match status" value="1"/>
</dbReference>
<dbReference type="InterPro" id="IPR000120">
    <property type="entry name" value="Amidase"/>
</dbReference>
<dbReference type="PANTHER" id="PTHR11895">
    <property type="entry name" value="TRANSAMIDASE"/>
    <property type="match status" value="1"/>
</dbReference>
<dbReference type="Proteomes" id="UP000268048">
    <property type="component" value="Chromosome"/>
</dbReference>
<dbReference type="InterPro" id="IPR020556">
    <property type="entry name" value="Amidase_CS"/>
</dbReference>
<dbReference type="Pfam" id="PF01425">
    <property type="entry name" value="Amidase"/>
    <property type="match status" value="1"/>
</dbReference>
<evidence type="ECO:0000259" key="1">
    <source>
        <dbReference type="Pfam" id="PF01425"/>
    </source>
</evidence>
<sequence length="447" mass="47861">MYSQLSIEALVDGFRQGKLCLDSWHRALLEQYADAGHLNSFISFAAQAFSGDTGTPEQRQAPLYGIPVSFKDNINASGLATTAGTPGLADYHPAADAGIVQRFRALGARVAGKNNMHELSFGVTSANLSYGAVVNPRHLQHSAGGSSGGCAAAVAAGLVPCAVGTDTGGSVRIPAAFCGVVGFRPSTGAYPGDGIVPVSQTKDSPGLLTRSLEDALFVHRQLTGASCAAPIEPKRLRVGIPQQFFWSELETKVHSDCRTAIDCLADQGVEMVPVDDRLIGEINESIQFPLPIFEFFIDFPRFLLKAGCGERFLEILAQIRDPQIKKTLMAQLESPAISYEDYVQALMSKIRLDREYAGLFQQHRLDLIAYPTVSCTAPLLSDSGAQEHFERFVRNTDPASNLAAPSVSVPVAAAGSLPVGLSFDALPGQDHRLLHMAQQLGRLLALR</sequence>
<dbReference type="AlphaFoldDB" id="A0A3G7TK84"/>
<protein>
    <submittedName>
        <fullName evidence="2">Indoleacetamide hydrolase</fullName>
    </submittedName>
</protein>
<dbReference type="GO" id="GO:0016787">
    <property type="term" value="F:hydrolase activity"/>
    <property type="evidence" value="ECO:0007669"/>
    <property type="project" value="UniProtKB-KW"/>
</dbReference>
<keyword evidence="2" id="KW-0378">Hydrolase</keyword>
<dbReference type="SUPFAM" id="SSF75304">
    <property type="entry name" value="Amidase signature (AS) enzymes"/>
    <property type="match status" value="1"/>
</dbReference>
<organism evidence="2 3">
    <name type="scientific">Pseudomonas chlororaphis</name>
    <dbReference type="NCBI Taxonomy" id="587753"/>
    <lineage>
        <taxon>Bacteria</taxon>
        <taxon>Pseudomonadati</taxon>
        <taxon>Pseudomonadota</taxon>
        <taxon>Gammaproteobacteria</taxon>
        <taxon>Pseudomonadales</taxon>
        <taxon>Pseudomonadaceae</taxon>
        <taxon>Pseudomonas</taxon>
    </lineage>
</organism>
<evidence type="ECO:0000313" key="3">
    <source>
        <dbReference type="Proteomes" id="UP000268048"/>
    </source>
</evidence>
<proteinExistence type="predicted"/>
<dbReference type="PANTHER" id="PTHR11895:SF151">
    <property type="entry name" value="GLUTAMYL-TRNA(GLN) AMIDOTRANSFERASE SUBUNIT A"/>
    <property type="match status" value="1"/>
</dbReference>
<dbReference type="InterPro" id="IPR023631">
    <property type="entry name" value="Amidase_dom"/>
</dbReference>
<gene>
    <name evidence="2" type="ORF">C4K04_1722</name>
</gene>
<accession>A0A3G7TK84</accession>
<name>A0A3G7TK84_9PSED</name>
<evidence type="ECO:0000313" key="2">
    <source>
        <dbReference type="EMBL" id="AZE47410.1"/>
    </source>
</evidence>
<dbReference type="RefSeq" id="WP_124319709.1">
    <property type="nucleotide sequence ID" value="NZ_CP027753.1"/>
</dbReference>
<dbReference type="Gene3D" id="3.90.1300.10">
    <property type="entry name" value="Amidase signature (AS) domain"/>
    <property type="match status" value="1"/>
</dbReference>
<feature type="domain" description="Amidase" evidence="1">
    <location>
        <begin position="46"/>
        <end position="434"/>
    </location>
</feature>
<dbReference type="EMBL" id="CP027753">
    <property type="protein sequence ID" value="AZE47410.1"/>
    <property type="molecule type" value="Genomic_DNA"/>
</dbReference>
<reference evidence="2 3" key="1">
    <citation type="submission" date="2018-03" db="EMBL/GenBank/DDBJ databases">
        <title>Diversity of phytobeneficial traits revealed by whole-genome analysis of worldwide-isolated phenazine-producing Pseudomonas spp.</title>
        <authorList>
            <person name="Biessy A."/>
            <person name="Novinscak A."/>
            <person name="Blom J."/>
            <person name="Leger G."/>
            <person name="Thomashow L.S."/>
            <person name="Cazorla F.M."/>
            <person name="Josic D."/>
            <person name="Filion M."/>
        </authorList>
    </citation>
    <scope>NUCLEOTIDE SEQUENCE [LARGE SCALE GENOMIC DNA]</scope>
    <source>
        <strain evidence="2 3">B25</strain>
    </source>
</reference>
<dbReference type="InterPro" id="IPR036928">
    <property type="entry name" value="AS_sf"/>
</dbReference>